<feature type="region of interest" description="Disordered" evidence="8">
    <location>
        <begin position="499"/>
        <end position="548"/>
    </location>
</feature>
<gene>
    <name evidence="11" type="ORF">FRV6_14363</name>
</gene>
<keyword evidence="4 9" id="KW-0812">Transmembrane</keyword>
<dbReference type="VEuPathDB" id="FungiDB:FOXG_16482"/>
<accession>A0A2H3TRD3</accession>
<feature type="transmembrane region" description="Helical" evidence="9">
    <location>
        <begin position="162"/>
        <end position="184"/>
    </location>
</feature>
<dbReference type="VEuPathDB" id="FungiDB:FOC1_g10008913"/>
<dbReference type="VEuPathDB" id="FungiDB:FOMG_13350"/>
<dbReference type="VEuPathDB" id="FungiDB:FOIG_14755"/>
<feature type="transmembrane region" description="Helical" evidence="9">
    <location>
        <begin position="347"/>
        <end position="367"/>
    </location>
</feature>
<feature type="transmembrane region" description="Helical" evidence="9">
    <location>
        <begin position="288"/>
        <end position="307"/>
    </location>
</feature>
<dbReference type="InterPro" id="IPR005828">
    <property type="entry name" value="MFS_sugar_transport-like"/>
</dbReference>
<organism evidence="11 12">
    <name type="scientific">Fusarium oxysporum</name>
    <name type="common">Fusarium vascular wilt</name>
    <dbReference type="NCBI Taxonomy" id="5507"/>
    <lineage>
        <taxon>Eukaryota</taxon>
        <taxon>Fungi</taxon>
        <taxon>Dikarya</taxon>
        <taxon>Ascomycota</taxon>
        <taxon>Pezizomycotina</taxon>
        <taxon>Sordariomycetes</taxon>
        <taxon>Hypocreomycetidae</taxon>
        <taxon>Hypocreales</taxon>
        <taxon>Nectriaceae</taxon>
        <taxon>Fusarium</taxon>
        <taxon>Fusarium oxysporum species complex</taxon>
    </lineage>
</organism>
<keyword evidence="11" id="KW-0762">Sugar transport</keyword>
<dbReference type="VEuPathDB" id="FungiDB:HZS61_005575"/>
<dbReference type="InterPro" id="IPR050360">
    <property type="entry name" value="MFS_Sugar_Transporters"/>
</dbReference>
<feature type="transmembrane region" description="Helical" evidence="9">
    <location>
        <begin position="409"/>
        <end position="426"/>
    </location>
</feature>
<dbReference type="PROSITE" id="PS00217">
    <property type="entry name" value="SUGAR_TRANSPORT_2"/>
    <property type="match status" value="1"/>
</dbReference>
<dbReference type="Gene3D" id="1.20.1250.20">
    <property type="entry name" value="MFS general substrate transporter like domains"/>
    <property type="match status" value="1"/>
</dbReference>
<evidence type="ECO:0000256" key="5">
    <source>
        <dbReference type="ARBA" id="ARBA00022989"/>
    </source>
</evidence>
<protein>
    <submittedName>
        <fullName evidence="11">Probable RCO3 glucose transporter</fullName>
    </submittedName>
</protein>
<feature type="transmembrane region" description="Helical" evidence="9">
    <location>
        <begin position="106"/>
        <end position="126"/>
    </location>
</feature>
<dbReference type="GO" id="GO:0016020">
    <property type="term" value="C:membrane"/>
    <property type="evidence" value="ECO:0007669"/>
    <property type="project" value="UniProtKB-SubCell"/>
</dbReference>
<evidence type="ECO:0000256" key="6">
    <source>
        <dbReference type="ARBA" id="ARBA00023136"/>
    </source>
</evidence>
<feature type="domain" description="Major facilitator superfamily (MFS) profile" evidence="10">
    <location>
        <begin position="24"/>
        <end position="460"/>
    </location>
</feature>
<dbReference type="VEuPathDB" id="FungiDB:FOZG_16666"/>
<feature type="transmembrane region" description="Helical" evidence="9">
    <location>
        <begin position="379"/>
        <end position="397"/>
    </location>
</feature>
<evidence type="ECO:0000256" key="2">
    <source>
        <dbReference type="ARBA" id="ARBA00010992"/>
    </source>
</evidence>
<feature type="transmembrane region" description="Helical" evidence="9">
    <location>
        <begin position="75"/>
        <end position="94"/>
    </location>
</feature>
<dbReference type="PRINTS" id="PR00171">
    <property type="entry name" value="SUGRTRNSPORT"/>
</dbReference>
<dbReference type="VEuPathDB" id="FungiDB:FOC4_g10002595"/>
<dbReference type="NCBIfam" id="TIGR00879">
    <property type="entry name" value="SP"/>
    <property type="match status" value="1"/>
</dbReference>
<evidence type="ECO:0000256" key="3">
    <source>
        <dbReference type="ARBA" id="ARBA00022448"/>
    </source>
</evidence>
<keyword evidence="5 9" id="KW-1133">Transmembrane helix</keyword>
<dbReference type="InterPro" id="IPR020846">
    <property type="entry name" value="MFS_dom"/>
</dbReference>
<dbReference type="InterPro" id="IPR003663">
    <property type="entry name" value="Sugar/inositol_transpt"/>
</dbReference>
<dbReference type="Pfam" id="PF00083">
    <property type="entry name" value="Sugar_tr"/>
    <property type="match status" value="1"/>
</dbReference>
<dbReference type="PROSITE" id="PS50850">
    <property type="entry name" value="MFS"/>
    <property type="match status" value="1"/>
</dbReference>
<dbReference type="Proteomes" id="UP000219369">
    <property type="component" value="Unassembled WGS sequence"/>
</dbReference>
<comment type="similarity">
    <text evidence="2 7">Belongs to the major facilitator superfamily. Sugar transporter (TC 2.A.1.1) family.</text>
</comment>
<dbReference type="AlphaFoldDB" id="A0A2H3TRD3"/>
<feature type="transmembrane region" description="Helical" evidence="9">
    <location>
        <begin position="196"/>
        <end position="215"/>
    </location>
</feature>
<dbReference type="PANTHER" id="PTHR48022">
    <property type="entry name" value="PLASTIDIC GLUCOSE TRANSPORTER 4"/>
    <property type="match status" value="1"/>
</dbReference>
<evidence type="ECO:0000313" key="11">
    <source>
        <dbReference type="EMBL" id="SCO90235.1"/>
    </source>
</evidence>
<name>A0A2H3TRD3_FUSOX</name>
<evidence type="ECO:0000256" key="4">
    <source>
        <dbReference type="ARBA" id="ARBA00022692"/>
    </source>
</evidence>
<dbReference type="PROSITE" id="PS00216">
    <property type="entry name" value="SUGAR_TRANSPORT_1"/>
    <property type="match status" value="1"/>
</dbReference>
<evidence type="ECO:0000256" key="7">
    <source>
        <dbReference type="RuleBase" id="RU003346"/>
    </source>
</evidence>
<dbReference type="GO" id="GO:0005351">
    <property type="term" value="F:carbohydrate:proton symporter activity"/>
    <property type="evidence" value="ECO:0007669"/>
    <property type="project" value="TreeGrafter"/>
</dbReference>
<evidence type="ECO:0000259" key="10">
    <source>
        <dbReference type="PROSITE" id="PS50850"/>
    </source>
</evidence>
<sequence length="548" mass="59126">MMVLGMGWHKPDNFAGSSSRAITIGLFVASGGLLFGYDLGVINGILAMSVFKDHFSTNHSCKDDEGHIDLCPEDSSLIVAILSGGAAIGALVAAPSGDSIGRRKTLLAAVTTFCIGAIFQICARATPMLLVGRLLAGVAVGAISVLVPLYQSETAPKWIRGTIICAYQFSITVGILTATTINVGTSNINSDAAYRIPLGLQLVPGLILAAGILYLPETPRFLVKKGRLVEAGISLSRFRRLDMTHPALVDELQEIIANHQYELTLGHDTYKALFARNSSLGRRTMTGCGLQMLQQLTGINFVMYYGTTFFSNAGINKPFLTNLAMIIINCVCTVPGLIVIESWGRRKLLMAGALGMGVSQLLIAAVYSAANDKMKKSHGGASNMVLVIFCAINIFPLKVRAKAMSVSTTANWLLNFGVAYAPPYILGRGANAFGLKIFFIWGTCCLLSIAFVWLMVYETSKMTLEQIDEMYERVRYAWESPGFNPTWSFQQMQNAGWAANGQPEQQAGDGHSTSNVNSTDDETHETAPIRPDNAHGSTTPMANLDFSY</sequence>
<keyword evidence="3 7" id="KW-0813">Transport</keyword>
<feature type="transmembrane region" description="Helical" evidence="9">
    <location>
        <begin position="132"/>
        <end position="150"/>
    </location>
</feature>
<dbReference type="SUPFAM" id="SSF103473">
    <property type="entry name" value="MFS general substrate transporter"/>
    <property type="match status" value="1"/>
</dbReference>
<feature type="transmembrane region" description="Helical" evidence="9">
    <location>
        <begin position="21"/>
        <end position="46"/>
    </location>
</feature>
<comment type="subcellular location">
    <subcellularLocation>
        <location evidence="1">Membrane</location>
        <topology evidence="1">Multi-pass membrane protein</topology>
    </subcellularLocation>
</comment>
<keyword evidence="6 9" id="KW-0472">Membrane</keyword>
<evidence type="ECO:0000256" key="1">
    <source>
        <dbReference type="ARBA" id="ARBA00004141"/>
    </source>
</evidence>
<feature type="transmembrane region" description="Helical" evidence="9">
    <location>
        <begin position="319"/>
        <end position="340"/>
    </location>
</feature>
<dbReference type="InterPro" id="IPR005829">
    <property type="entry name" value="Sugar_transporter_CS"/>
</dbReference>
<dbReference type="OrthoDB" id="6612291at2759"/>
<dbReference type="InterPro" id="IPR036259">
    <property type="entry name" value="MFS_trans_sf"/>
</dbReference>
<feature type="transmembrane region" description="Helical" evidence="9">
    <location>
        <begin position="438"/>
        <end position="457"/>
    </location>
</feature>
<dbReference type="EMBL" id="FMJY01000009">
    <property type="protein sequence ID" value="SCO90235.1"/>
    <property type="molecule type" value="Genomic_DNA"/>
</dbReference>
<proteinExistence type="inferred from homology"/>
<dbReference type="PANTHER" id="PTHR48022:SF40">
    <property type="entry name" value="MAJOR FACILITATOR SUPERFAMILY (MFS) PROFILE DOMAIN-CONTAINING PROTEIN"/>
    <property type="match status" value="1"/>
</dbReference>
<evidence type="ECO:0000256" key="9">
    <source>
        <dbReference type="SAM" id="Phobius"/>
    </source>
</evidence>
<evidence type="ECO:0000313" key="12">
    <source>
        <dbReference type="Proteomes" id="UP000219369"/>
    </source>
</evidence>
<evidence type="ECO:0000256" key="8">
    <source>
        <dbReference type="SAM" id="MobiDB-lite"/>
    </source>
</evidence>
<reference evidence="12" key="1">
    <citation type="submission" date="2016-09" db="EMBL/GenBank/DDBJ databases">
        <authorList>
            <person name="Guldener U."/>
        </authorList>
    </citation>
    <scope>NUCLEOTIDE SEQUENCE [LARGE SCALE GENOMIC DNA]</scope>
    <source>
        <strain evidence="12">V64-1</strain>
    </source>
</reference>